<accession>A0A2N3I0B0</accession>
<gene>
    <name evidence="1" type="ORF">BZG02_06950</name>
</gene>
<dbReference type="EMBL" id="MVDD01000004">
    <property type="protein sequence ID" value="PKQ63760.1"/>
    <property type="molecule type" value="Genomic_DNA"/>
</dbReference>
<dbReference type="AlphaFoldDB" id="A0A2N3I0B0"/>
<comment type="caution">
    <text evidence="1">The sequence shown here is derived from an EMBL/GenBank/DDBJ whole genome shotgun (WGS) entry which is preliminary data.</text>
</comment>
<sequence length="65" mass="7658">MGIFSYPPNVFARKKTLQLFNNRHYSTKRSELQAHRIIKKIKKFMNTSSVKIKKKAETIVSAFEK</sequence>
<reference evidence="1 2" key="1">
    <citation type="journal article" date="2017" name="Front. Microbiol.">
        <title>Labilibaculum manganireducens gen. nov., sp. nov. and Labilibaculum filiforme sp. nov., Novel Bacteroidetes Isolated from Subsurface Sediments of the Baltic Sea.</title>
        <authorList>
            <person name="Vandieken V."/>
            <person name="Marshall I.P."/>
            <person name="Niemann H."/>
            <person name="Engelen B."/>
            <person name="Cypionka H."/>
        </authorList>
    </citation>
    <scope>NUCLEOTIDE SEQUENCE [LARGE SCALE GENOMIC DNA]</scope>
    <source>
        <strain evidence="1 2">59.16B</strain>
    </source>
</reference>
<name>A0A2N3I0B0_9BACT</name>
<dbReference type="Proteomes" id="UP000233535">
    <property type="component" value="Unassembled WGS sequence"/>
</dbReference>
<evidence type="ECO:0000313" key="1">
    <source>
        <dbReference type="EMBL" id="PKQ63760.1"/>
    </source>
</evidence>
<proteinExistence type="predicted"/>
<evidence type="ECO:0000313" key="2">
    <source>
        <dbReference type="Proteomes" id="UP000233535"/>
    </source>
</evidence>
<keyword evidence="2" id="KW-1185">Reference proteome</keyword>
<organism evidence="1 2">
    <name type="scientific">Labilibaculum filiforme</name>
    <dbReference type="NCBI Taxonomy" id="1940526"/>
    <lineage>
        <taxon>Bacteria</taxon>
        <taxon>Pseudomonadati</taxon>
        <taxon>Bacteroidota</taxon>
        <taxon>Bacteroidia</taxon>
        <taxon>Marinilabiliales</taxon>
        <taxon>Marinifilaceae</taxon>
        <taxon>Labilibaculum</taxon>
    </lineage>
</organism>
<protein>
    <submittedName>
        <fullName evidence="1">Uncharacterized protein</fullName>
    </submittedName>
</protein>